<proteinExistence type="predicted"/>
<dbReference type="PANTHER" id="PTHR31569:SF4">
    <property type="entry name" value="SWIM-TYPE DOMAIN-CONTAINING PROTEIN"/>
    <property type="match status" value="1"/>
</dbReference>
<gene>
    <name evidence="3" type="ORF">F441_01131</name>
</gene>
<organism evidence="3 4">
    <name type="scientific">Phytophthora nicotianae CJ01A1</name>
    <dbReference type="NCBI Taxonomy" id="1317063"/>
    <lineage>
        <taxon>Eukaryota</taxon>
        <taxon>Sar</taxon>
        <taxon>Stramenopiles</taxon>
        <taxon>Oomycota</taxon>
        <taxon>Peronosporomycetes</taxon>
        <taxon>Peronosporales</taxon>
        <taxon>Peronosporaceae</taxon>
        <taxon>Phytophthora</taxon>
    </lineage>
</organism>
<sequence length="560" mass="63498">MDPPAPGPVGTEATSCQPPTQLTVTGKRKATCDEAYTTADNAATSRNITGSTDTGDNRLNVGSDMQRRSFSSWQAFEAYLSEYEGLTFQVMAKVQTAVARNKAIDCENSSARPIPLEWKLYAKTYECTHAGIYQARGEGKRSRQESRALDCKAQFILCVRCNGQNGEFTLCVTKTTLVHNHALSLRTFQHYPSTRLAIPNEVMDTVDVLQRSGEKSKRLLKYIRENSSCKVVGRDVHNLVARRKASESGSSTVADRLHKWVAEFANEPGNIGRVFVSTVTEKKIATCVTLQTRAMREMFKRFPEVLLIDVTHGTNVSKYKVFSFMTHDAFGHGQYVQHAVVQNEGYETLLTAIETFKKHNPDWTKVYLHEEIAHSEYGFTTWQKEQLRSVICMLVYATTERAYHRHRAYLRFWVNLGSAGTEPSSTQPRHPFDVYCTNNWDNCTGMWCTYERQNVVTLGNDTNNRLESSWKQLKDVVDTFMTVDECVAAMMCYQTQMEDWFLAQAFKLSVVQHVNYDDEMNHVANVVSEYACGLIETQYDFAVKRAAYSYNEDLSGLSVV</sequence>
<evidence type="ECO:0000313" key="3">
    <source>
        <dbReference type="EMBL" id="ETP26113.1"/>
    </source>
</evidence>
<evidence type="ECO:0000313" key="4">
    <source>
        <dbReference type="Proteomes" id="UP000018958"/>
    </source>
</evidence>
<feature type="domain" description="ZSWIM1/3 RNaseH-like" evidence="2">
    <location>
        <begin position="264"/>
        <end position="366"/>
    </location>
</feature>
<feature type="region of interest" description="Disordered" evidence="1">
    <location>
        <begin position="1"/>
        <end position="22"/>
    </location>
</feature>
<evidence type="ECO:0000256" key="1">
    <source>
        <dbReference type="SAM" id="MobiDB-lite"/>
    </source>
</evidence>
<feature type="compositionally biased region" description="Polar residues" evidence="1">
    <location>
        <begin position="12"/>
        <end position="22"/>
    </location>
</feature>
<dbReference type="Proteomes" id="UP000018958">
    <property type="component" value="Unassembled WGS sequence"/>
</dbReference>
<name>W2XUP4_PHYNI</name>
<comment type="caution">
    <text evidence="3">The sequence shown here is derived from an EMBL/GenBank/DDBJ whole genome shotgun (WGS) entry which is preliminary data.</text>
</comment>
<accession>W2XUP4</accession>
<protein>
    <recommendedName>
        <fullName evidence="2">ZSWIM1/3 RNaseH-like domain-containing protein</fullName>
    </recommendedName>
</protein>
<dbReference type="EMBL" id="ANIX01000224">
    <property type="protein sequence ID" value="ETP26113.1"/>
    <property type="molecule type" value="Genomic_DNA"/>
</dbReference>
<dbReference type="PANTHER" id="PTHR31569">
    <property type="entry name" value="SWIM-TYPE DOMAIN-CONTAINING PROTEIN"/>
    <property type="match status" value="1"/>
</dbReference>
<dbReference type="InterPro" id="IPR052579">
    <property type="entry name" value="Zinc_finger_SWIM"/>
</dbReference>
<evidence type="ECO:0000259" key="2">
    <source>
        <dbReference type="Pfam" id="PF21056"/>
    </source>
</evidence>
<reference evidence="3 4" key="1">
    <citation type="submission" date="2013-11" db="EMBL/GenBank/DDBJ databases">
        <title>The Genome Sequence of Phytophthora parasitica CJ01A1.</title>
        <authorList>
            <consortium name="The Broad Institute Genomics Platform"/>
            <person name="Russ C."/>
            <person name="Tyler B."/>
            <person name="Panabieres F."/>
            <person name="Shan W."/>
            <person name="Tripathy S."/>
            <person name="Grunwald N."/>
            <person name="Machado M."/>
            <person name="Johnson C.S."/>
            <person name="Walker B."/>
            <person name="Young S.K."/>
            <person name="Zeng Q."/>
            <person name="Gargeya S."/>
            <person name="Fitzgerald M."/>
            <person name="Haas B."/>
            <person name="Abouelleil A."/>
            <person name="Allen A.W."/>
            <person name="Alvarado L."/>
            <person name="Arachchi H.M."/>
            <person name="Berlin A.M."/>
            <person name="Chapman S.B."/>
            <person name="Gainer-Dewar J."/>
            <person name="Goldberg J."/>
            <person name="Griggs A."/>
            <person name="Gujja S."/>
            <person name="Hansen M."/>
            <person name="Howarth C."/>
            <person name="Imamovic A."/>
            <person name="Ireland A."/>
            <person name="Larimer J."/>
            <person name="McCowan C."/>
            <person name="Murphy C."/>
            <person name="Pearson M."/>
            <person name="Poon T.W."/>
            <person name="Priest M."/>
            <person name="Roberts A."/>
            <person name="Saif S."/>
            <person name="Shea T."/>
            <person name="Sisk P."/>
            <person name="Sykes S."/>
            <person name="Wortman J."/>
            <person name="Nusbaum C."/>
            <person name="Birren B."/>
        </authorList>
    </citation>
    <scope>NUCLEOTIDE SEQUENCE [LARGE SCALE GENOMIC DNA]</scope>
    <source>
        <strain evidence="3 4">CJ01A1</strain>
    </source>
</reference>
<dbReference type="InterPro" id="IPR048324">
    <property type="entry name" value="ZSWIM1-3_RNaseH-like"/>
</dbReference>
<dbReference type="AlphaFoldDB" id="W2XUP4"/>
<dbReference type="Pfam" id="PF21056">
    <property type="entry name" value="ZSWIM1-3_RNaseH-like"/>
    <property type="match status" value="1"/>
</dbReference>